<feature type="domain" description="TonB C-terminal" evidence="1">
    <location>
        <begin position="198"/>
        <end position="261"/>
    </location>
</feature>
<dbReference type="SUPFAM" id="SSF74653">
    <property type="entry name" value="TolA/TonB C-terminal domain"/>
    <property type="match status" value="2"/>
</dbReference>
<gene>
    <name evidence="2" type="ORF">FLAT13_02457</name>
</gene>
<feature type="domain" description="TonB C-terminal" evidence="1">
    <location>
        <begin position="71"/>
        <end position="133"/>
    </location>
</feature>
<dbReference type="Pfam" id="PF03544">
    <property type="entry name" value="TonB_C"/>
    <property type="match status" value="2"/>
</dbReference>
<protein>
    <recommendedName>
        <fullName evidence="1">TonB C-terminal domain-containing protein</fullName>
    </recommendedName>
</protein>
<accession>A0A6V6YZ21</accession>
<dbReference type="Proteomes" id="UP000530060">
    <property type="component" value="Unassembled WGS sequence"/>
</dbReference>
<dbReference type="PANTHER" id="PTHR33446">
    <property type="entry name" value="PROTEIN TONB-RELATED"/>
    <property type="match status" value="1"/>
</dbReference>
<evidence type="ECO:0000313" key="3">
    <source>
        <dbReference type="Proteomes" id="UP000530060"/>
    </source>
</evidence>
<dbReference type="Gene3D" id="3.30.1150.10">
    <property type="match status" value="2"/>
</dbReference>
<proteinExistence type="predicted"/>
<reference evidence="2 3" key="1">
    <citation type="submission" date="2020-06" db="EMBL/GenBank/DDBJ databases">
        <authorList>
            <person name="Criscuolo A."/>
        </authorList>
    </citation>
    <scope>NUCLEOTIDE SEQUENCE [LARGE SCALE GENOMIC DNA]</scope>
    <source>
        <strain evidence="3">CIP 111411</strain>
    </source>
</reference>
<dbReference type="GO" id="GO:0031992">
    <property type="term" value="F:energy transducer activity"/>
    <property type="evidence" value="ECO:0007669"/>
    <property type="project" value="TreeGrafter"/>
</dbReference>
<dbReference type="EMBL" id="CAIJDP010000068">
    <property type="protein sequence ID" value="CAD0004750.1"/>
    <property type="molecule type" value="Genomic_DNA"/>
</dbReference>
<sequence>MKKFLILILICFVQNVFSQHKEPTIKSDPNAVTNSTEDGSYVDKQPEFPGGPDALHNVFLKKNYKMPNVSGLKGKVYVTFIVEKDGTLNNIKVLRDIGYGTGEEAIRVLKLSPKWIPAKRNNESVRWKYSFPITIIGNEPPNASKLHELTKNSSVTPVIEEEENQVYNTAGLEVRPEFPGGQQALELFLKENYKNPQKDLKGKVYTTFIIEKDGSLTDIKILRDIGHGTGTEAIRVLKLSPKWSPGKQNNIVVRVLYSIPIIVH</sequence>
<evidence type="ECO:0000313" key="2">
    <source>
        <dbReference type="EMBL" id="CAD0004750.1"/>
    </source>
</evidence>
<dbReference type="InterPro" id="IPR051045">
    <property type="entry name" value="TonB-dependent_transducer"/>
</dbReference>
<dbReference type="AlphaFoldDB" id="A0A6V6YZ21"/>
<keyword evidence="3" id="KW-1185">Reference proteome</keyword>
<dbReference type="RefSeq" id="WP_223255381.1">
    <property type="nucleotide sequence ID" value="NZ_CAIJDP010000068.1"/>
</dbReference>
<evidence type="ECO:0000259" key="1">
    <source>
        <dbReference type="Pfam" id="PF03544"/>
    </source>
</evidence>
<dbReference type="GO" id="GO:0055085">
    <property type="term" value="P:transmembrane transport"/>
    <property type="evidence" value="ECO:0007669"/>
    <property type="project" value="InterPro"/>
</dbReference>
<name>A0A6V6YZ21_9FLAO</name>
<dbReference type="InterPro" id="IPR037682">
    <property type="entry name" value="TonB_C"/>
</dbReference>
<dbReference type="PANTHER" id="PTHR33446:SF2">
    <property type="entry name" value="PROTEIN TONB"/>
    <property type="match status" value="1"/>
</dbReference>
<organism evidence="2 3">
    <name type="scientific">Flavobacterium salmonis</name>
    <dbReference type="NCBI Taxonomy" id="2654844"/>
    <lineage>
        <taxon>Bacteria</taxon>
        <taxon>Pseudomonadati</taxon>
        <taxon>Bacteroidota</taxon>
        <taxon>Flavobacteriia</taxon>
        <taxon>Flavobacteriales</taxon>
        <taxon>Flavobacteriaceae</taxon>
        <taxon>Flavobacterium</taxon>
    </lineage>
</organism>
<dbReference type="GO" id="GO:0098797">
    <property type="term" value="C:plasma membrane protein complex"/>
    <property type="evidence" value="ECO:0007669"/>
    <property type="project" value="TreeGrafter"/>
</dbReference>
<comment type="caution">
    <text evidence="2">The sequence shown here is derived from an EMBL/GenBank/DDBJ whole genome shotgun (WGS) entry which is preliminary data.</text>
</comment>